<dbReference type="GO" id="GO:0016740">
    <property type="term" value="F:transferase activity"/>
    <property type="evidence" value="ECO:0007669"/>
    <property type="project" value="UniProtKB-KW"/>
</dbReference>
<gene>
    <name evidence="1" type="ORF">GGE06_001784</name>
</gene>
<accession>A0A7W7TXK1</accession>
<proteinExistence type="predicted"/>
<sequence>MGVGETEGEGSLLGDAYFRGCASAFAEEAEEPAKAGPGVMVVLQEGYQIIKMKFKKLPSRLSTDDALCFNGSQMQ</sequence>
<dbReference type="Proteomes" id="UP000582643">
    <property type="component" value="Unassembled WGS sequence"/>
</dbReference>
<organism evidence="1 2">
    <name type="scientific">Streptomyces nymphaeiformis</name>
    <dbReference type="NCBI Taxonomy" id="2663842"/>
    <lineage>
        <taxon>Bacteria</taxon>
        <taxon>Bacillati</taxon>
        <taxon>Actinomycetota</taxon>
        <taxon>Actinomycetes</taxon>
        <taxon>Kitasatosporales</taxon>
        <taxon>Streptomycetaceae</taxon>
        <taxon>Streptomyces</taxon>
    </lineage>
</organism>
<dbReference type="AlphaFoldDB" id="A0A7W7TXK1"/>
<dbReference type="EMBL" id="JACHJY010000002">
    <property type="protein sequence ID" value="MBB4980876.1"/>
    <property type="molecule type" value="Genomic_DNA"/>
</dbReference>
<dbReference type="RefSeq" id="WP_184930458.1">
    <property type="nucleotide sequence ID" value="NZ_JACHJY010000002.1"/>
</dbReference>
<keyword evidence="1" id="KW-0413">Isomerase</keyword>
<protein>
    <submittedName>
        <fullName evidence="1">S-adenosylmethionine:tRNA-ribosyltransferase-isomerase (Queuine synthetase)</fullName>
    </submittedName>
</protein>
<name>A0A7W7TXK1_9ACTN</name>
<dbReference type="GO" id="GO:0016853">
    <property type="term" value="F:isomerase activity"/>
    <property type="evidence" value="ECO:0007669"/>
    <property type="project" value="UniProtKB-KW"/>
</dbReference>
<keyword evidence="1" id="KW-0808">Transferase</keyword>
<evidence type="ECO:0000313" key="1">
    <source>
        <dbReference type="EMBL" id="MBB4980876.1"/>
    </source>
</evidence>
<comment type="caution">
    <text evidence="1">The sequence shown here is derived from an EMBL/GenBank/DDBJ whole genome shotgun (WGS) entry which is preliminary data.</text>
</comment>
<evidence type="ECO:0000313" key="2">
    <source>
        <dbReference type="Proteomes" id="UP000582643"/>
    </source>
</evidence>
<keyword evidence="2" id="KW-1185">Reference proteome</keyword>
<reference evidence="1 2" key="1">
    <citation type="submission" date="2020-08" db="EMBL/GenBank/DDBJ databases">
        <title>Genomic Encyclopedia of Type Strains, Phase III (KMG-III): the genomes of soil and plant-associated and newly described type strains.</title>
        <authorList>
            <person name="Whitman W."/>
        </authorList>
    </citation>
    <scope>NUCLEOTIDE SEQUENCE [LARGE SCALE GENOMIC DNA]</scope>
    <source>
        <strain evidence="1 2">SFB5A</strain>
    </source>
</reference>